<evidence type="ECO:0000256" key="7">
    <source>
        <dbReference type="ARBA" id="ARBA00022618"/>
    </source>
</evidence>
<evidence type="ECO:0000256" key="2">
    <source>
        <dbReference type="ARBA" id="ARBA00004496"/>
    </source>
</evidence>
<dbReference type="PIRSF" id="PIRSF017126">
    <property type="entry name" value="Condensin_H"/>
    <property type="match status" value="1"/>
</dbReference>
<organism evidence="13">
    <name type="scientific">Callorhinchus milii</name>
    <name type="common">Ghost shark</name>
    <dbReference type="NCBI Taxonomy" id="7868"/>
    <lineage>
        <taxon>Eukaryota</taxon>
        <taxon>Metazoa</taxon>
        <taxon>Chordata</taxon>
        <taxon>Craniata</taxon>
        <taxon>Vertebrata</taxon>
        <taxon>Chondrichthyes</taxon>
        <taxon>Holocephali</taxon>
        <taxon>Chimaeriformes</taxon>
        <taxon>Callorhinchidae</taxon>
        <taxon>Callorhinchus</taxon>
    </lineage>
</organism>
<name>V9KIM3_CALMI</name>
<evidence type="ECO:0000256" key="4">
    <source>
        <dbReference type="ARBA" id="ARBA00016065"/>
    </source>
</evidence>
<evidence type="ECO:0000256" key="8">
    <source>
        <dbReference type="ARBA" id="ARBA00022776"/>
    </source>
</evidence>
<evidence type="ECO:0000256" key="12">
    <source>
        <dbReference type="SAM" id="MobiDB-lite"/>
    </source>
</evidence>
<reference evidence="13" key="1">
    <citation type="journal article" date="2014" name="Nature">
        <title>Elephant shark genome provides unique insights into gnathostome evolution.</title>
        <authorList>
            <consortium name="International Elephant Shark Genome Sequencing Consortium"/>
            <person name="Venkatesh B."/>
            <person name="Lee A.P."/>
            <person name="Ravi V."/>
            <person name="Maurya A.K."/>
            <person name="Lian M.M."/>
            <person name="Swann J.B."/>
            <person name="Ohta Y."/>
            <person name="Flajnik M.F."/>
            <person name="Sutoh Y."/>
            <person name="Kasahara M."/>
            <person name="Hoon S."/>
            <person name="Gangu V."/>
            <person name="Roy S.W."/>
            <person name="Irimia M."/>
            <person name="Korzh V."/>
            <person name="Kondrychyn I."/>
            <person name="Lim Z.W."/>
            <person name="Tay B.H."/>
            <person name="Tohari S."/>
            <person name="Kong K.W."/>
            <person name="Ho S."/>
            <person name="Lorente-Galdos B."/>
            <person name="Quilez J."/>
            <person name="Marques-Bonet T."/>
            <person name="Raney B.J."/>
            <person name="Ingham P.W."/>
            <person name="Tay A."/>
            <person name="Hillier L.W."/>
            <person name="Minx P."/>
            <person name="Boehm T."/>
            <person name="Wilson R.K."/>
            <person name="Brenner S."/>
            <person name="Warren W.C."/>
        </authorList>
    </citation>
    <scope>NUCLEOTIDE SEQUENCE</scope>
    <source>
        <tissue evidence="13">Ovary</tissue>
    </source>
</reference>
<comment type="function">
    <text evidence="11">Regulatory subunit of the condensin complex, a complex required for conversion of interphase chromatin into mitotic-like condense chromosomes.</text>
</comment>
<evidence type="ECO:0000256" key="1">
    <source>
        <dbReference type="ARBA" id="ARBA00004286"/>
    </source>
</evidence>
<sequence length="700" mass="77923">MTTSTPQFQGDKMAERASASSGAKRQAVQSAGAAMLLSVAGNDDERERRERRRSRLIDLQLSNTESPLVSPATRSTPQFCNATLSNNQISEHYSTCIKLCSENKITAKNAFGLHLIDYMADLLKERDSELINFKMAAGTLDASAKIYAVRVDAIHSDVFRVLGGLGKNPETADKAEESSRNKLDADGNPKNPQKQWRKKHSYKTIEQNLNNITYSAADIKCENDPMFQKAAFSFDEGSTMGVFLMNLQTYGHCSELLFDSDVKLLQTGPAPPPVPLTYVEISGLAALQQSVEGKRICPSFEDFQFTKWDSEAEDQQLVSSIMDRFKKSEHLFDMDAEPEFGDQDDAPEDAFDGDLCDDDGGGGDQGGTTFTEHREACKIDRVGVSQEVVTLGAGDFGSLCLQLSQQPGEYSYFSPRMMKMWAGPEHWRFRARHKADVVTVGETRKKTAKKSFEIDLNEEIVFETYFRKTKASTIISHAALGKHSKKLTTLPADFHYNPDHLIRLSLKPSITLKWTVPESVSSEQDEGIGEYDYNNANDTSNFCPGVQIDSDDEQDGFVADAGLEQGECGIEPGSNQLNITTYRGENLVAEPHRVNKILLNYEKTAKKVDVKRLKQNMWQLLTEVPERENGITEEILVDAVKGEQSFTAITKRLFERLPNSMAKNLSIPLAFACLLHLANEKNLEILGQEDLSDVLIKQGI</sequence>
<proteinExistence type="evidence at transcript level"/>
<dbReference type="PANTHER" id="PTHR13108:SF9">
    <property type="entry name" value="CONDENSIN COMPLEX SUBUNIT 2"/>
    <property type="match status" value="1"/>
</dbReference>
<keyword evidence="5" id="KW-0158">Chromosome</keyword>
<dbReference type="EMBL" id="JW865313">
    <property type="protein sequence ID" value="AFO97830.1"/>
    <property type="molecule type" value="mRNA"/>
</dbReference>
<dbReference type="GeneID" id="103187786"/>
<dbReference type="PANTHER" id="PTHR13108">
    <property type="entry name" value="CONDENSIN COMPLEX SUBUNIT 2"/>
    <property type="match status" value="1"/>
</dbReference>
<comment type="similarity">
    <text evidence="3 11">Belongs to the CND2 (condensin subunit 2) family.</text>
</comment>
<dbReference type="KEGG" id="cmk:103187786"/>
<keyword evidence="10 11" id="KW-0131">Cell cycle</keyword>
<dbReference type="GO" id="GO:0003682">
    <property type="term" value="F:chromatin binding"/>
    <property type="evidence" value="ECO:0007669"/>
    <property type="project" value="TreeGrafter"/>
</dbReference>
<feature type="compositionally biased region" description="Basic and acidic residues" evidence="12">
    <location>
        <begin position="170"/>
        <end position="187"/>
    </location>
</feature>
<accession>V9KIM3</accession>
<feature type="region of interest" description="Disordered" evidence="12">
    <location>
        <begin position="1"/>
        <end position="58"/>
    </location>
</feature>
<keyword evidence="8 11" id="KW-0498">Mitosis</keyword>
<feature type="region of interest" description="Disordered" evidence="12">
    <location>
        <begin position="341"/>
        <end position="369"/>
    </location>
</feature>
<dbReference type="GO" id="GO:0005737">
    <property type="term" value="C:cytoplasm"/>
    <property type="evidence" value="ECO:0007669"/>
    <property type="project" value="UniProtKB-SubCell"/>
</dbReference>
<dbReference type="RefSeq" id="XP_007905628.2">
    <property type="nucleotide sequence ID" value="XM_007907437.2"/>
</dbReference>
<evidence type="ECO:0000256" key="11">
    <source>
        <dbReference type="PIRNR" id="PIRNR017126"/>
    </source>
</evidence>
<dbReference type="GO" id="GO:0051301">
    <property type="term" value="P:cell division"/>
    <property type="evidence" value="ECO:0007669"/>
    <property type="project" value="UniProtKB-KW"/>
</dbReference>
<evidence type="ECO:0000256" key="6">
    <source>
        <dbReference type="ARBA" id="ARBA00022490"/>
    </source>
</evidence>
<evidence type="ECO:0000256" key="5">
    <source>
        <dbReference type="ARBA" id="ARBA00022454"/>
    </source>
</evidence>
<dbReference type="InterPro" id="IPR022816">
    <property type="entry name" value="Condensin_barren_su2"/>
</dbReference>
<dbReference type="GO" id="GO:0000796">
    <property type="term" value="C:condensin complex"/>
    <property type="evidence" value="ECO:0007669"/>
    <property type="project" value="InterPro"/>
</dbReference>
<feature type="region of interest" description="Disordered" evidence="12">
    <location>
        <begin position="169"/>
        <end position="200"/>
    </location>
</feature>
<feature type="compositionally biased region" description="Polar residues" evidence="12">
    <location>
        <begin position="18"/>
        <end position="29"/>
    </location>
</feature>
<keyword evidence="9 11" id="KW-0226">DNA condensation</keyword>
<dbReference type="CTD" id="23397"/>
<dbReference type="GO" id="GO:0007076">
    <property type="term" value="P:mitotic chromosome condensation"/>
    <property type="evidence" value="ECO:0007669"/>
    <property type="project" value="InterPro"/>
</dbReference>
<evidence type="ECO:0000256" key="10">
    <source>
        <dbReference type="ARBA" id="ARBA00023306"/>
    </source>
</evidence>
<dbReference type="OrthoDB" id="362021at2759"/>
<dbReference type="AlphaFoldDB" id="V9KIM3"/>
<keyword evidence="7 11" id="KW-0132">Cell division</keyword>
<evidence type="ECO:0000256" key="9">
    <source>
        <dbReference type="ARBA" id="ARBA00023067"/>
    </source>
</evidence>
<feature type="compositionally biased region" description="Acidic residues" evidence="12">
    <location>
        <begin position="341"/>
        <end position="361"/>
    </location>
</feature>
<evidence type="ECO:0000256" key="3">
    <source>
        <dbReference type="ARBA" id="ARBA00009471"/>
    </source>
</evidence>
<protein>
    <recommendedName>
        <fullName evidence="4 11">Condensin complex subunit 2</fullName>
    </recommendedName>
</protein>
<keyword evidence="6" id="KW-0963">Cytoplasm</keyword>
<comment type="subcellular location">
    <subcellularLocation>
        <location evidence="1">Chromosome</location>
    </subcellularLocation>
    <subcellularLocation>
        <location evidence="2">Cytoplasm</location>
    </subcellularLocation>
</comment>
<evidence type="ECO:0000313" key="13">
    <source>
        <dbReference type="EMBL" id="AFO97830.1"/>
    </source>
</evidence>
<dbReference type="Pfam" id="PF05786">
    <property type="entry name" value="Cnd2"/>
    <property type="match status" value="1"/>
</dbReference>